<protein>
    <recommendedName>
        <fullName evidence="3">F-box domain-containing protein</fullName>
    </recommendedName>
</protein>
<evidence type="ECO:0008006" key="3">
    <source>
        <dbReference type="Google" id="ProtNLM"/>
    </source>
</evidence>
<comment type="caution">
    <text evidence="1">The sequence shown here is derived from an EMBL/GenBank/DDBJ whole genome shotgun (WGS) entry which is preliminary data.</text>
</comment>
<accession>A0ABR2ZHT6</accession>
<dbReference type="Gene3D" id="3.80.10.10">
    <property type="entry name" value="Ribonuclease Inhibitor"/>
    <property type="match status" value="1"/>
</dbReference>
<dbReference type="InterPro" id="IPR032675">
    <property type="entry name" value="LRR_dom_sf"/>
</dbReference>
<dbReference type="SUPFAM" id="SSF52047">
    <property type="entry name" value="RNI-like"/>
    <property type="match status" value="1"/>
</dbReference>
<keyword evidence="2" id="KW-1185">Reference proteome</keyword>
<evidence type="ECO:0000313" key="1">
    <source>
        <dbReference type="EMBL" id="KAL0060288.1"/>
    </source>
</evidence>
<dbReference type="EMBL" id="JBBXMP010000182">
    <property type="protein sequence ID" value="KAL0060288.1"/>
    <property type="molecule type" value="Genomic_DNA"/>
</dbReference>
<evidence type="ECO:0000313" key="2">
    <source>
        <dbReference type="Proteomes" id="UP001437256"/>
    </source>
</evidence>
<name>A0ABR2ZHT6_9AGAR</name>
<organism evidence="1 2">
    <name type="scientific">Marasmius tenuissimus</name>
    <dbReference type="NCBI Taxonomy" id="585030"/>
    <lineage>
        <taxon>Eukaryota</taxon>
        <taxon>Fungi</taxon>
        <taxon>Dikarya</taxon>
        <taxon>Basidiomycota</taxon>
        <taxon>Agaricomycotina</taxon>
        <taxon>Agaricomycetes</taxon>
        <taxon>Agaricomycetidae</taxon>
        <taxon>Agaricales</taxon>
        <taxon>Marasmiineae</taxon>
        <taxon>Marasmiaceae</taxon>
        <taxon>Marasmius</taxon>
    </lineage>
</organism>
<proteinExistence type="predicted"/>
<reference evidence="1 2" key="1">
    <citation type="submission" date="2024-05" db="EMBL/GenBank/DDBJ databases">
        <title>A draft genome resource for the thread blight pathogen Marasmius tenuissimus strain MS-2.</title>
        <authorList>
            <person name="Yulfo-Soto G.E."/>
            <person name="Baruah I.K."/>
            <person name="Amoako-Attah I."/>
            <person name="Bukari Y."/>
            <person name="Meinhardt L.W."/>
            <person name="Bailey B.A."/>
            <person name="Cohen S.P."/>
        </authorList>
    </citation>
    <scope>NUCLEOTIDE SEQUENCE [LARGE SCALE GENOMIC DNA]</scope>
    <source>
        <strain evidence="1 2">MS-2</strain>
    </source>
</reference>
<dbReference type="Proteomes" id="UP001437256">
    <property type="component" value="Unassembled WGS sequence"/>
</dbReference>
<gene>
    <name evidence="1" type="ORF">AAF712_012911</name>
</gene>
<sequence length="463" mass="52428">MSLSSANSWPPRQLPNELLERIFKLCGRKALCNVVRANHHFFVIGVGVLYKKYPWRTYLQLFEEHSQFSEGPRAPLYAYAVRELIIGGPPESIEGATQWKWDDFPAAISSFRHLQAIAINHVRLPVYLLPAIFARFPKLQRLQYRGSLVGPYDFTPCRSPSDLVINPRSTSLTFLNLRRYALQDQRGYMDEGVITVAAMSALPSVRILHADIETWTSLLRGRVRAGWALSPSLHELALHSKHSQLDSEKVGALQKALESCAESLEILRVLTSNSIDLAHEQQSLYLPRLKEYVGLPGLIPAIGFPPNMETIWDHRWSRLNGAALHLLERLTCLASIRFLTIGSWDVTQYPLQSLLSRLPSLEELSLTVKFPITKQALLEMGPALALSPRISAFSVICRPRQSLANKAALKILGAWSDHALRLEYVRFNLARSWSRGSTGWVNYTHENPQKLLFVPRAHVSRYL</sequence>